<gene>
    <name evidence="4" type="ORF">CLUMA_CG019050</name>
</gene>
<evidence type="ECO:0000259" key="3">
    <source>
        <dbReference type="PROSITE" id="PS51791"/>
    </source>
</evidence>
<dbReference type="Pfam" id="PF12456">
    <property type="entry name" value="hSac2"/>
    <property type="match status" value="1"/>
</dbReference>
<name>A0A1J1J3L3_9DIPT</name>
<dbReference type="GO" id="GO:0043812">
    <property type="term" value="F:phosphatidylinositol-4-phosphate phosphatase activity"/>
    <property type="evidence" value="ECO:0007669"/>
    <property type="project" value="TreeGrafter"/>
</dbReference>
<feature type="region of interest" description="Disordered" evidence="1">
    <location>
        <begin position="861"/>
        <end position="913"/>
    </location>
</feature>
<keyword evidence="5" id="KW-1185">Reference proteome</keyword>
<feature type="compositionally biased region" description="Low complexity" evidence="1">
    <location>
        <begin position="988"/>
        <end position="1001"/>
    </location>
</feature>
<feature type="domain" description="SAC" evidence="2">
    <location>
        <begin position="187"/>
        <end position="501"/>
    </location>
</feature>
<dbReference type="PROSITE" id="PS50275">
    <property type="entry name" value="SAC"/>
    <property type="match status" value="1"/>
</dbReference>
<feature type="compositionally biased region" description="Low complexity" evidence="1">
    <location>
        <begin position="117"/>
        <end position="127"/>
    </location>
</feature>
<sequence length="1087" mass="121935">MEVFETENFYIFVNKGKSLWWNRNTSEFQVKCGWDLSSVGDIECIGITYGIIGEIKFPGVYDPHLLIIREAAAIGSLDQNHLVYKIKNVCILSQEEPDTPLFPCSKHSTVPTARPASSNSNSPQSKNKLFDSSSQLMKTWGAMKSAGSTIKNTTQQAATIATSQVKSKVGIKEPYKKLEKRISEELHKIFDDTDSFYYCPDVDITNTLQRKESGSHDDRFFWNKNMLSEIIKLNDDNWILPVIQGFVQVEQCVIDNECFRLALVSRRSRFRAGTRYKRRGIDEDGNVANYVETEQILSLRQHQISFTQIRGSVPLFWSQPGYKYRPPPRIDRDDDDTQKAFTKHFENELQIYDQITIVNLVEQSGKEKIIGEKYAQHVITYNNEKLTYVTFDFHHYCRGMKFENVTALIEALAMELHDCGFHWRDTSGPIKNQKGIFRVNCMDCLDRTNVVQTALGKAVLESQLVKLGLAPPSSQLPIELKSMFMVLWANNGDVISRQYAGTNALKGDYTRTGERKVSGMLKDGMNSANRYYLQHFADTFRQSVIDLLHGHLEDISEISADDPFDQIANIAQSALVPSSPAPKYFNYGILGNDLKMIEDTVVFASYYLARFKDTYRQATIDLMLDGNVSGESLSALSGQQVNDEHDAVESAEHARLLVEDCRRMLLGSSMLPIGAWGLIDADPSTGDINETEVDTILLLTSDEFIVADYDSHLDKIVRFENVPLKNLTLVEFGLFQQQQMFKGPAPAHLCIRLNYMMEGVDGYFHMFRSPNIRFFNTSSVIIKKNEELVESMTAIVEFFRIALESIGRSDIPFICGGTLQRRKSRNLLQPPGIPRNLSESQLVQIGSKALSNVAGQFSKLGQSLNPSKSKNNKQNANPPVVYNSTNESSKASSFYVGREAKEETDEDSDDNECSIYEPDLMDTVEQNPIYNENAFLPSVGIVMSNNAQDNESSPEMMENKDTMGKNPSDITTVSISSVTDNIRVPSGMISPMTSPMKSMPPQIKVESSSGTRSEMTLNLSGSQSENALKQLKTLTSPLTMLAKGVQSLGLTPKTANAPTSNDSPISDAQNLEDKWTEHQCKSKLIAL</sequence>
<dbReference type="InterPro" id="IPR002013">
    <property type="entry name" value="SAC_dom"/>
</dbReference>
<organism evidence="4 5">
    <name type="scientific">Clunio marinus</name>
    <dbReference type="NCBI Taxonomy" id="568069"/>
    <lineage>
        <taxon>Eukaryota</taxon>
        <taxon>Metazoa</taxon>
        <taxon>Ecdysozoa</taxon>
        <taxon>Arthropoda</taxon>
        <taxon>Hexapoda</taxon>
        <taxon>Insecta</taxon>
        <taxon>Pterygota</taxon>
        <taxon>Neoptera</taxon>
        <taxon>Endopterygota</taxon>
        <taxon>Diptera</taxon>
        <taxon>Nematocera</taxon>
        <taxon>Chironomoidea</taxon>
        <taxon>Chironomidae</taxon>
        <taxon>Clunio</taxon>
    </lineage>
</organism>
<proteinExistence type="predicted"/>
<evidence type="ECO:0000256" key="1">
    <source>
        <dbReference type="SAM" id="MobiDB-lite"/>
    </source>
</evidence>
<dbReference type="PROSITE" id="PS51791">
    <property type="entry name" value="HSAC2"/>
    <property type="match status" value="1"/>
</dbReference>
<evidence type="ECO:0000313" key="5">
    <source>
        <dbReference type="Proteomes" id="UP000183832"/>
    </source>
</evidence>
<protein>
    <submittedName>
        <fullName evidence="4">CLUMA_CG019050, isoform A</fullName>
    </submittedName>
</protein>
<feature type="region of interest" description="Disordered" evidence="1">
    <location>
        <begin position="983"/>
        <end position="1006"/>
    </location>
</feature>
<accession>A0A1J1J3L3</accession>
<dbReference type="Proteomes" id="UP000183832">
    <property type="component" value="Unassembled WGS sequence"/>
</dbReference>
<reference evidence="4 5" key="1">
    <citation type="submission" date="2015-04" db="EMBL/GenBank/DDBJ databases">
        <authorList>
            <person name="Syromyatnikov M.Y."/>
            <person name="Popov V.N."/>
        </authorList>
    </citation>
    <scope>NUCLEOTIDE SEQUENCE [LARGE SCALE GENOMIC DNA]</scope>
</reference>
<feature type="compositionally biased region" description="Acidic residues" evidence="1">
    <location>
        <begin position="902"/>
        <end position="912"/>
    </location>
</feature>
<evidence type="ECO:0000313" key="4">
    <source>
        <dbReference type="EMBL" id="CRL06388.1"/>
    </source>
</evidence>
<dbReference type="STRING" id="568069.A0A1J1J3L3"/>
<dbReference type="PANTHER" id="PTHR45662">
    <property type="entry name" value="PHOSPHATIDYLINOSITIDE PHOSPHATASE SAC1"/>
    <property type="match status" value="1"/>
</dbReference>
<evidence type="ECO:0000259" key="2">
    <source>
        <dbReference type="PROSITE" id="PS50275"/>
    </source>
</evidence>
<feature type="region of interest" description="Disordered" evidence="1">
    <location>
        <begin position="103"/>
        <end position="128"/>
    </location>
</feature>
<dbReference type="OrthoDB" id="405996at2759"/>
<dbReference type="PANTHER" id="PTHR45662:SF8">
    <property type="entry name" value="PHOSPHATIDYLINOSITIDE PHOSPHATASE SAC2"/>
    <property type="match status" value="1"/>
</dbReference>
<dbReference type="GO" id="GO:0005769">
    <property type="term" value="C:early endosome"/>
    <property type="evidence" value="ECO:0007669"/>
    <property type="project" value="TreeGrafter"/>
</dbReference>
<dbReference type="EMBL" id="CVRI01000066">
    <property type="protein sequence ID" value="CRL06388.1"/>
    <property type="molecule type" value="Genomic_DNA"/>
</dbReference>
<feature type="region of interest" description="Disordered" evidence="1">
    <location>
        <begin position="946"/>
        <end position="970"/>
    </location>
</feature>
<feature type="compositionally biased region" description="Polar residues" evidence="1">
    <location>
        <begin position="861"/>
        <end position="892"/>
    </location>
</feature>
<dbReference type="GO" id="GO:2001135">
    <property type="term" value="P:regulation of endocytic recycling"/>
    <property type="evidence" value="ECO:0007669"/>
    <property type="project" value="TreeGrafter"/>
</dbReference>
<dbReference type="GO" id="GO:0045334">
    <property type="term" value="C:clathrin-coated endocytic vesicle"/>
    <property type="evidence" value="ECO:0007669"/>
    <property type="project" value="TreeGrafter"/>
</dbReference>
<dbReference type="InterPro" id="IPR034753">
    <property type="entry name" value="hSac2"/>
</dbReference>
<feature type="domain" description="HSac2" evidence="3">
    <location>
        <begin position="648"/>
        <end position="812"/>
    </location>
</feature>
<dbReference type="AlphaFoldDB" id="A0A1J1J3L3"/>
<dbReference type="InterPro" id="IPR022158">
    <property type="entry name" value="Inositol_phosphatase"/>
</dbReference>
<dbReference type="GO" id="GO:0046856">
    <property type="term" value="P:phosphatidylinositol dephosphorylation"/>
    <property type="evidence" value="ECO:0007669"/>
    <property type="project" value="TreeGrafter"/>
</dbReference>
<dbReference type="Pfam" id="PF02383">
    <property type="entry name" value="Syja_N"/>
    <property type="match status" value="1"/>
</dbReference>